<feature type="transmembrane region" description="Helical" evidence="1">
    <location>
        <begin position="484"/>
        <end position="504"/>
    </location>
</feature>
<keyword evidence="4" id="KW-1185">Reference proteome</keyword>
<dbReference type="EMBL" id="AP023356">
    <property type="protein sequence ID" value="BCJ47174.1"/>
    <property type="molecule type" value="Genomic_DNA"/>
</dbReference>
<keyword evidence="1" id="KW-0472">Membrane</keyword>
<feature type="transmembrane region" description="Helical" evidence="1">
    <location>
        <begin position="511"/>
        <end position="529"/>
    </location>
</feature>
<dbReference type="PANTHER" id="PTHR43130">
    <property type="entry name" value="ARAC-FAMILY TRANSCRIPTIONAL REGULATOR"/>
    <property type="match status" value="1"/>
</dbReference>
<dbReference type="Gene3D" id="3.40.50.880">
    <property type="match status" value="2"/>
</dbReference>
<reference evidence="3 4" key="1">
    <citation type="submission" date="2020-08" db="EMBL/GenBank/DDBJ databases">
        <title>Whole genome shotgun sequence of Actinoplanes ianthinogenes NBRC 13996.</title>
        <authorList>
            <person name="Komaki H."/>
            <person name="Tamura T."/>
        </authorList>
    </citation>
    <scope>NUCLEOTIDE SEQUENCE [LARGE SCALE GENOMIC DNA]</scope>
    <source>
        <strain evidence="3 4">NBRC 13996</strain>
    </source>
</reference>
<evidence type="ECO:0000313" key="4">
    <source>
        <dbReference type="Proteomes" id="UP000676967"/>
    </source>
</evidence>
<dbReference type="Proteomes" id="UP000676967">
    <property type="component" value="Chromosome"/>
</dbReference>
<protein>
    <recommendedName>
        <fullName evidence="2">DJ-1/PfpI domain-containing protein</fullName>
    </recommendedName>
</protein>
<keyword evidence="1" id="KW-1133">Transmembrane helix</keyword>
<dbReference type="InterPro" id="IPR002818">
    <property type="entry name" value="DJ-1/PfpI"/>
</dbReference>
<dbReference type="InterPro" id="IPR029062">
    <property type="entry name" value="Class_I_gatase-like"/>
</dbReference>
<gene>
    <name evidence="3" type="ORF">Aiant_78310</name>
</gene>
<feature type="transmembrane region" description="Helical" evidence="1">
    <location>
        <begin position="420"/>
        <end position="444"/>
    </location>
</feature>
<dbReference type="Pfam" id="PF01965">
    <property type="entry name" value="DJ-1_PfpI"/>
    <property type="match status" value="1"/>
</dbReference>
<feature type="domain" description="DJ-1/PfpI" evidence="2">
    <location>
        <begin position="79"/>
        <end position="241"/>
    </location>
</feature>
<evidence type="ECO:0000313" key="3">
    <source>
        <dbReference type="EMBL" id="BCJ47174.1"/>
    </source>
</evidence>
<proteinExistence type="predicted"/>
<sequence>MWIMTGTMTFGTGGMTRPAGTIVGMRIRRTLAVLFAGLFSATAVGVIHARGVVDAVYPAPRSLSVPAPAATTSGTRPTVAVLLGAAGANAADVLAPYETLAASGRYTVLTVAESHDPVPLTGGLEVVPDRTFADLGRADWIVVPAVQQTDTPRLRPAVDWLQRRYADGSKIMSVCAGAGLLARTGLLTGRPATSHWLAQYGLEREYPEVRWQRGTRYVDDGRIVTTAGVLSGVDGALRILEREHGAEVARQAAAAVRWTAYHPGGPAPIDAAHPGPADTVALLNLGFRRQVHAAVLLTPQVGEIELASVFRTYTEMSYTARLTPVSADGGPIRSRHGLTFLARAAAGGAGYDRLIVPGHQAAAGGVDPAWHPVYVHQRDEFPFEGTLRDLAATTDVPTAHWVAKSLEYRPGELSGTAFPWWPALLLTLAALAGGIGCVLLRAGLARRPRLRHWLRHLVEMLIAMVAGMVLLGPLWGGLTHGRPVAMALAMGFDMALGMAAWMAVRGHDRRMIGEMALVMVAPFVLLAPFVSGAALMTAGHTLMLVAMVALMLVRWRHYSQAPTWSPVFRRRTEQPVTSG</sequence>
<evidence type="ECO:0000259" key="2">
    <source>
        <dbReference type="Pfam" id="PF01965"/>
    </source>
</evidence>
<evidence type="ECO:0000256" key="1">
    <source>
        <dbReference type="SAM" id="Phobius"/>
    </source>
</evidence>
<dbReference type="SUPFAM" id="SSF52317">
    <property type="entry name" value="Class I glutamine amidotransferase-like"/>
    <property type="match status" value="2"/>
</dbReference>
<feature type="transmembrane region" description="Helical" evidence="1">
    <location>
        <begin position="456"/>
        <end position="478"/>
    </location>
</feature>
<dbReference type="InterPro" id="IPR052158">
    <property type="entry name" value="INH-QAR"/>
</dbReference>
<keyword evidence="1" id="KW-0812">Transmembrane</keyword>
<accession>A0ABM7M6I0</accession>
<dbReference type="PANTHER" id="PTHR43130:SF3">
    <property type="entry name" value="HTH-TYPE TRANSCRIPTIONAL REGULATOR RV1931C"/>
    <property type="match status" value="1"/>
</dbReference>
<organism evidence="3 4">
    <name type="scientific">Actinoplanes ianthinogenes</name>
    <dbReference type="NCBI Taxonomy" id="122358"/>
    <lineage>
        <taxon>Bacteria</taxon>
        <taxon>Bacillati</taxon>
        <taxon>Actinomycetota</taxon>
        <taxon>Actinomycetes</taxon>
        <taxon>Micromonosporales</taxon>
        <taxon>Micromonosporaceae</taxon>
        <taxon>Actinoplanes</taxon>
    </lineage>
</organism>
<name>A0ABM7M6I0_9ACTN</name>